<proteinExistence type="predicted"/>
<dbReference type="InterPro" id="IPR005162">
    <property type="entry name" value="Retrotrans_gag_dom"/>
</dbReference>
<feature type="region of interest" description="Disordered" evidence="1">
    <location>
        <begin position="348"/>
        <end position="527"/>
    </location>
</feature>
<sequence length="722" mass="78550">MGLALGHQLTRMRDLQKVPSYRSSLRSDMTMSTDIQVAFSFVSALDICLTSFGGARIVGARNADHVDYGPLNPASLPLGLTLCHQDLPGELTDYQELTEFKGRATRSFVLGTRQMSITNRVSARIPKGNLVSMGPKRGGFRRGTKQSSRVKGQNPLPEQEEFPIPAPSFVGGPSGAAPAMPTMPGDPNFQQTLELLTQALSRTGQSRDPSLGYADRAKRIGATYFDGDGDPAVVEEWIERMERIMKVMAVPQNRRYYPQAYQNLKMKEFLQLEQRTMTVLEYDKKFNELSKYCVPLVEDENKKCQLFTRGLKASIRDIVISQRLANFGVLVMSASLIESSQMIVRARGEPRRRQFDMGGPSQGSSKKGSYSSGSSSGRSYGGFRRGVSSSGGSNQSGSSGSRGSTARGSVRQLQSASGKRRNPQSAECGSFSALLEGRRSPNHNSHISDIKDEPRPDTKDSSPKEINRARGESCQRGGEAIVASPQGIGTQGRSQGTSQFVGASSSGGAQTSVASRGGSQHKGRGGRFRATGRVYNMSQQEAQASLDVIIGILPVFGIPARVLIDPGATHSFVTPSFAHNANVRLSALRNELAISVTTGEIFQVGTVYRDSIVLVGDVFLEADLIPLGLVDLDVILNMDWLAKHHASVDCFRKESASILPHFSYDGKTVAQKREFPDVFPEDLPGLPPHREIEFIIELVPGTNPISQAPYRMALAELKELKI</sequence>
<name>A0A5H2Y590_PRUDU</name>
<feature type="compositionally biased region" description="Low complexity" evidence="1">
    <location>
        <begin position="385"/>
        <end position="411"/>
    </location>
</feature>
<dbReference type="AlphaFoldDB" id="A0A5H2Y590"/>
<evidence type="ECO:0000256" key="1">
    <source>
        <dbReference type="SAM" id="MobiDB-lite"/>
    </source>
</evidence>
<organism evidence="3">
    <name type="scientific">Prunus dulcis</name>
    <name type="common">Almond</name>
    <name type="synonym">Amygdalus dulcis</name>
    <dbReference type="NCBI Taxonomy" id="3755"/>
    <lineage>
        <taxon>Eukaryota</taxon>
        <taxon>Viridiplantae</taxon>
        <taxon>Streptophyta</taxon>
        <taxon>Embryophyta</taxon>
        <taxon>Tracheophyta</taxon>
        <taxon>Spermatophyta</taxon>
        <taxon>Magnoliopsida</taxon>
        <taxon>eudicotyledons</taxon>
        <taxon>Gunneridae</taxon>
        <taxon>Pentapetalae</taxon>
        <taxon>rosids</taxon>
        <taxon>fabids</taxon>
        <taxon>Rosales</taxon>
        <taxon>Rosaceae</taxon>
        <taxon>Amygdaloideae</taxon>
        <taxon>Amygdaleae</taxon>
        <taxon>Prunus</taxon>
    </lineage>
</organism>
<evidence type="ECO:0000313" key="3">
    <source>
        <dbReference type="EMBL" id="BBN68210.1"/>
    </source>
</evidence>
<dbReference type="PANTHER" id="PTHR15503">
    <property type="entry name" value="LDOC1 RELATED"/>
    <property type="match status" value="1"/>
</dbReference>
<accession>A0A5H2Y590</accession>
<dbReference type="InterPro" id="IPR032567">
    <property type="entry name" value="RTL1-rel"/>
</dbReference>
<feature type="compositionally biased region" description="Low complexity" evidence="1">
    <location>
        <begin position="358"/>
        <end position="378"/>
    </location>
</feature>
<protein>
    <recommendedName>
        <fullName evidence="2">Retrotransposon gag domain-containing protein</fullName>
    </recommendedName>
</protein>
<dbReference type="EMBL" id="AP020670">
    <property type="protein sequence ID" value="BBN68210.1"/>
    <property type="molecule type" value="Genomic_DNA"/>
</dbReference>
<dbReference type="Pfam" id="PF08284">
    <property type="entry name" value="RVP_2"/>
    <property type="match status" value="1"/>
</dbReference>
<dbReference type="CDD" id="cd00303">
    <property type="entry name" value="retropepsin_like"/>
    <property type="match status" value="1"/>
</dbReference>
<dbReference type="InterPro" id="IPR021109">
    <property type="entry name" value="Peptidase_aspartic_dom_sf"/>
</dbReference>
<dbReference type="PANTHER" id="PTHR15503:SF45">
    <property type="entry name" value="RNA-DIRECTED DNA POLYMERASE HOMOLOG"/>
    <property type="match status" value="1"/>
</dbReference>
<evidence type="ECO:0000259" key="2">
    <source>
        <dbReference type="Pfam" id="PF03732"/>
    </source>
</evidence>
<gene>
    <name evidence="3" type="ORF">Prudu_333S000100</name>
</gene>
<feature type="domain" description="Retrotransposon gag" evidence="2">
    <location>
        <begin position="253"/>
        <end position="312"/>
    </location>
</feature>
<feature type="compositionally biased region" description="Basic and acidic residues" evidence="1">
    <location>
        <begin position="446"/>
        <end position="473"/>
    </location>
</feature>
<feature type="compositionally biased region" description="Polar residues" evidence="1">
    <location>
        <begin position="487"/>
        <end position="518"/>
    </location>
</feature>
<feature type="compositionally biased region" description="Polar residues" evidence="1">
    <location>
        <begin position="412"/>
        <end position="427"/>
    </location>
</feature>
<feature type="region of interest" description="Disordered" evidence="1">
    <location>
        <begin position="128"/>
        <end position="164"/>
    </location>
</feature>
<dbReference type="SUPFAM" id="SSF50630">
    <property type="entry name" value="Acid proteases"/>
    <property type="match status" value="1"/>
</dbReference>
<reference evidence="3" key="1">
    <citation type="journal article" date="2019" name="Science">
        <title>Mutation of a bHLH transcription factor allowed almond domestication.</title>
        <authorList>
            <person name="Sanchez-Perez R."/>
            <person name="Pavan S."/>
            <person name="Mazzeo R."/>
            <person name="Moldovan C."/>
            <person name="Aiese Cigliano R."/>
            <person name="Del Cueto J."/>
            <person name="Ricciardi F."/>
            <person name="Lotti C."/>
            <person name="Ricciardi L."/>
            <person name="Dicenta F."/>
            <person name="Lopez-Marques R.L."/>
            <person name="Lindberg Moller B."/>
        </authorList>
    </citation>
    <scope>NUCLEOTIDE SEQUENCE</scope>
</reference>
<dbReference type="Gene3D" id="2.40.70.10">
    <property type="entry name" value="Acid Proteases"/>
    <property type="match status" value="1"/>
</dbReference>
<dbReference type="Pfam" id="PF03732">
    <property type="entry name" value="Retrotrans_gag"/>
    <property type="match status" value="1"/>
</dbReference>